<protein>
    <submittedName>
        <fullName evidence="9">Monosaccharide ABC transporter membrane protein (CUT2 family)</fullName>
    </submittedName>
</protein>
<dbReference type="InterPro" id="IPR001851">
    <property type="entry name" value="ABC_transp_permease"/>
</dbReference>
<evidence type="ECO:0000313" key="9">
    <source>
        <dbReference type="EMBL" id="PWK34342.1"/>
    </source>
</evidence>
<evidence type="ECO:0000256" key="5">
    <source>
        <dbReference type="ARBA" id="ARBA00022692"/>
    </source>
</evidence>
<keyword evidence="2" id="KW-0813">Transport</keyword>
<accession>A0A316ETB9</accession>
<evidence type="ECO:0000256" key="2">
    <source>
        <dbReference type="ARBA" id="ARBA00022448"/>
    </source>
</evidence>
<dbReference type="AlphaFoldDB" id="A0A316ETB9"/>
<evidence type="ECO:0000256" key="3">
    <source>
        <dbReference type="ARBA" id="ARBA00022475"/>
    </source>
</evidence>
<evidence type="ECO:0000313" key="10">
    <source>
        <dbReference type="Proteomes" id="UP000245754"/>
    </source>
</evidence>
<name>A0A316ETB9_9BURK</name>
<dbReference type="CDD" id="cd06579">
    <property type="entry name" value="TM_PBP1_transp_AraH_like"/>
    <property type="match status" value="1"/>
</dbReference>
<organism evidence="9 10">
    <name type="scientific">Cupriavidus plantarum</name>
    <dbReference type="NCBI Taxonomy" id="942865"/>
    <lineage>
        <taxon>Bacteria</taxon>
        <taxon>Pseudomonadati</taxon>
        <taxon>Pseudomonadota</taxon>
        <taxon>Betaproteobacteria</taxon>
        <taxon>Burkholderiales</taxon>
        <taxon>Burkholderiaceae</taxon>
        <taxon>Cupriavidus</taxon>
    </lineage>
</organism>
<keyword evidence="10" id="KW-1185">Reference proteome</keyword>
<dbReference type="Pfam" id="PF02653">
    <property type="entry name" value="BPD_transp_2"/>
    <property type="match status" value="1"/>
</dbReference>
<keyword evidence="4" id="KW-0997">Cell inner membrane</keyword>
<comment type="subcellular location">
    <subcellularLocation>
        <location evidence="1">Cell membrane</location>
        <topology evidence="1">Multi-pass membrane protein</topology>
    </subcellularLocation>
</comment>
<evidence type="ECO:0000256" key="6">
    <source>
        <dbReference type="ARBA" id="ARBA00022989"/>
    </source>
</evidence>
<keyword evidence="5 8" id="KW-0812">Transmembrane</keyword>
<keyword evidence="3" id="KW-1003">Cell membrane</keyword>
<keyword evidence="7 8" id="KW-0472">Membrane</keyword>
<evidence type="ECO:0000256" key="7">
    <source>
        <dbReference type="ARBA" id="ARBA00023136"/>
    </source>
</evidence>
<evidence type="ECO:0000256" key="8">
    <source>
        <dbReference type="SAM" id="Phobius"/>
    </source>
</evidence>
<feature type="transmembrane region" description="Helical" evidence="8">
    <location>
        <begin position="73"/>
        <end position="95"/>
    </location>
</feature>
<sequence length="348" mass="35409">MPDMPDTRPAPQAILHPDAMTLTPVSKPTASGAPALLPSGGVLGRVPGAAWVLLLLIAAFSVFGPGFLSVANLLNVGTQSTILLLIALPMTLIIMTEGLDLSIGAVLTLCGVVLAMVNISTGSVPLALLAALGVGIAFGLVNGGLVTGLGIPPFVATLGTLGAAQGLALVLTDGQSVVGISDAIPDLYAGEWLGIPIPIYIAVVCYALFHWLLYRTRFGAYVFALGGNREALKFAGVSIHRYLIAVYVLGGVMAGIAALLLTARMNAGHPTAAIGMEFDAIAAVAVGGTTFDRGNGWLPGTVLGVLAVGVLRNGLNLLGVPSAVQVAAIGLLVLLVLLIESFKNKERA</sequence>
<comment type="caution">
    <text evidence="9">The sequence shown here is derived from an EMBL/GenBank/DDBJ whole genome shotgun (WGS) entry which is preliminary data.</text>
</comment>
<dbReference type="PANTHER" id="PTHR32196">
    <property type="entry name" value="ABC TRANSPORTER PERMEASE PROTEIN YPHD-RELATED-RELATED"/>
    <property type="match status" value="1"/>
</dbReference>
<feature type="transmembrane region" description="Helical" evidence="8">
    <location>
        <begin position="48"/>
        <end position="68"/>
    </location>
</feature>
<feature type="transmembrane region" description="Helical" evidence="8">
    <location>
        <begin position="318"/>
        <end position="339"/>
    </location>
</feature>
<feature type="transmembrane region" description="Helical" evidence="8">
    <location>
        <begin position="126"/>
        <end position="151"/>
    </location>
</feature>
<feature type="transmembrane region" description="Helical" evidence="8">
    <location>
        <begin position="242"/>
        <end position="261"/>
    </location>
</feature>
<dbReference type="PANTHER" id="PTHR32196:SF21">
    <property type="entry name" value="ABC TRANSPORTER PERMEASE PROTEIN YPHD-RELATED"/>
    <property type="match status" value="1"/>
</dbReference>
<dbReference type="Proteomes" id="UP000245754">
    <property type="component" value="Unassembled WGS sequence"/>
</dbReference>
<dbReference type="GO" id="GO:0005886">
    <property type="term" value="C:plasma membrane"/>
    <property type="evidence" value="ECO:0007669"/>
    <property type="project" value="UniProtKB-SubCell"/>
</dbReference>
<dbReference type="EMBL" id="QGGT01000003">
    <property type="protein sequence ID" value="PWK34342.1"/>
    <property type="molecule type" value="Genomic_DNA"/>
</dbReference>
<reference evidence="9 10" key="1">
    <citation type="submission" date="2018-05" db="EMBL/GenBank/DDBJ databases">
        <title>Genomic Encyclopedia of Type Strains, Phase IV (KMG-V): Genome sequencing to study the core and pangenomes of soil and plant-associated prokaryotes.</title>
        <authorList>
            <person name="Whitman W."/>
        </authorList>
    </citation>
    <scope>NUCLEOTIDE SEQUENCE [LARGE SCALE GENOMIC DNA]</scope>
    <source>
        <strain evidence="9 10">SLV-132</strain>
    </source>
</reference>
<proteinExistence type="predicted"/>
<evidence type="ECO:0000256" key="1">
    <source>
        <dbReference type="ARBA" id="ARBA00004651"/>
    </source>
</evidence>
<dbReference type="GO" id="GO:0022857">
    <property type="term" value="F:transmembrane transporter activity"/>
    <property type="evidence" value="ECO:0007669"/>
    <property type="project" value="InterPro"/>
</dbReference>
<evidence type="ECO:0000256" key="4">
    <source>
        <dbReference type="ARBA" id="ARBA00022519"/>
    </source>
</evidence>
<gene>
    <name evidence="9" type="ORF">C7419_103661</name>
</gene>
<keyword evidence="6 8" id="KW-1133">Transmembrane helix</keyword>
<feature type="transmembrane region" description="Helical" evidence="8">
    <location>
        <begin position="195"/>
        <end position="214"/>
    </location>
</feature>